<dbReference type="InterPro" id="IPR017441">
    <property type="entry name" value="Protein_kinase_ATP_BS"/>
</dbReference>
<dbReference type="InterPro" id="IPR037522">
    <property type="entry name" value="HD_GYP_dom"/>
</dbReference>
<dbReference type="InterPro" id="IPR003607">
    <property type="entry name" value="HD/PDEase_dom"/>
</dbReference>
<dbReference type="InterPro" id="IPR000719">
    <property type="entry name" value="Prot_kinase_dom"/>
</dbReference>
<dbReference type="SUPFAM" id="SSF52172">
    <property type="entry name" value="CheY-like"/>
    <property type="match status" value="1"/>
</dbReference>
<keyword evidence="2 4" id="KW-0067">ATP-binding</keyword>
<keyword evidence="9" id="KW-1185">Reference proteome</keyword>
<dbReference type="InterPro" id="IPR008271">
    <property type="entry name" value="Ser/Thr_kinase_AS"/>
</dbReference>
<evidence type="ECO:0000259" key="6">
    <source>
        <dbReference type="PROSITE" id="PS50110"/>
    </source>
</evidence>
<dbReference type="InterPro" id="IPR052020">
    <property type="entry name" value="Cyclic_di-GMP/3'3'-cGAMP_PDE"/>
</dbReference>
<dbReference type="Proteomes" id="UP000324974">
    <property type="component" value="Chromosome"/>
</dbReference>
<feature type="domain" description="HD-GYP" evidence="7">
    <location>
        <begin position="539"/>
        <end position="750"/>
    </location>
</feature>
<evidence type="ECO:0000256" key="4">
    <source>
        <dbReference type="PROSITE-ProRule" id="PRU10141"/>
    </source>
</evidence>
<dbReference type="Gene3D" id="1.10.3210.10">
    <property type="entry name" value="Hypothetical protein af1432"/>
    <property type="match status" value="1"/>
</dbReference>
<feature type="modified residue" description="4-aspartylphosphate" evidence="3">
    <location>
        <position position="438"/>
    </location>
</feature>
<dbReference type="AlphaFoldDB" id="A0A5C1A4I5"/>
<dbReference type="CDD" id="cd00077">
    <property type="entry name" value="HDc"/>
    <property type="match status" value="1"/>
</dbReference>
<dbReference type="CDD" id="cd17546">
    <property type="entry name" value="REC_hyHK_CKI1_RcsC-like"/>
    <property type="match status" value="1"/>
</dbReference>
<dbReference type="SUPFAM" id="SSF109604">
    <property type="entry name" value="HD-domain/PDEase-like"/>
    <property type="match status" value="1"/>
</dbReference>
<feature type="domain" description="Response regulatory" evidence="6">
    <location>
        <begin position="389"/>
        <end position="505"/>
    </location>
</feature>
<dbReference type="PROSITE" id="PS50011">
    <property type="entry name" value="PROTEIN_KINASE_DOM"/>
    <property type="match status" value="1"/>
</dbReference>
<dbReference type="OrthoDB" id="263603at2"/>
<organism evidence="8 9">
    <name type="scientific">Limnoglobus roseus</name>
    <dbReference type="NCBI Taxonomy" id="2598579"/>
    <lineage>
        <taxon>Bacteria</taxon>
        <taxon>Pseudomonadati</taxon>
        <taxon>Planctomycetota</taxon>
        <taxon>Planctomycetia</taxon>
        <taxon>Gemmatales</taxon>
        <taxon>Gemmataceae</taxon>
        <taxon>Limnoglobus</taxon>
    </lineage>
</organism>
<dbReference type="KEGG" id="lrs:PX52LOC_00151"/>
<protein>
    <submittedName>
        <fullName evidence="8">Serine/threonine-protein kinase PknB and response regulator c-di-GMP phosphodiesterase</fullName>
    </submittedName>
</protein>
<dbReference type="SMART" id="SM00471">
    <property type="entry name" value="HDc"/>
    <property type="match status" value="1"/>
</dbReference>
<evidence type="ECO:0000256" key="2">
    <source>
        <dbReference type="ARBA" id="ARBA00022840"/>
    </source>
</evidence>
<dbReference type="PROSITE" id="PS00108">
    <property type="entry name" value="PROTEIN_KINASE_ST"/>
    <property type="match status" value="1"/>
</dbReference>
<dbReference type="CDD" id="cd14014">
    <property type="entry name" value="STKc_PknB_like"/>
    <property type="match status" value="1"/>
</dbReference>
<dbReference type="Gene3D" id="1.10.510.10">
    <property type="entry name" value="Transferase(Phosphotransferase) domain 1"/>
    <property type="match status" value="1"/>
</dbReference>
<sequence length="750" mass="81654">MAIRTTSTSDGVKTPVPLPHLLRKLLAASIIPPGDWEVSTAETRDAVLAAPDDDSLLQALFATNLLTAFQLGRLRGNESHTLVLGNYRILEKIGAGGMGVVFRAEHVKLRKPVAVKALFIDGEKNRRALDRFFNEVLAVTRLKHPHIVAAVDAGEQAGAGPNGAPVPYLVMEYVAGSNLEDAVTEKGPLKIEQSCLVAHQVADALTEAHRQGLIHRDVKPGNVLLTPDGTAKLLDFGVARLPTPEDRMTKDGARLGTIGYMAPEQVRNARAVDARADIFGLGATLFFMLTGRDPFDPPVGSAGALHPPSARDFRSDVPESLNAVLMRLMALNPADRVPTAEAAMRELLPFLKSITRPTALMDPLGDGAAESWVETVPDGVPDAAPVPHQILVVDDQVDVRRVCKLALAGDGARCDEVGNGNDAVAKVRETDYDLVLLDVDLPGINGEQVLRRIRQNPPSPHIKVIMLSGRTSGDELSRMMNAGADDFLTKPFSLVQLRARVKSALKLKDAQDRSETLNSQLMTLNAELERGVSSRDSELLHARGAMVLALAKLVEQRSAETGSHLIRLQKYCRVLGDAARRTPAFADRLTPDFLQVLEDAAPLHDIGKAAVPDYILNKPGRLDPHERVLMEAHTTNGAETLQEVARKYRFATGFLQMAIDVARSHHEKWDGTGYPDRMAGEEIPLAARLIAVCDVYDALRSRRVYKPALSHNMAMMTMVDASPGHFDPSLLMVFRSIADKFDEVFRETGE</sequence>
<dbReference type="EMBL" id="CP042425">
    <property type="protein sequence ID" value="QEL13297.1"/>
    <property type="molecule type" value="Genomic_DNA"/>
</dbReference>
<evidence type="ECO:0000313" key="9">
    <source>
        <dbReference type="Proteomes" id="UP000324974"/>
    </source>
</evidence>
<dbReference type="PROSITE" id="PS00107">
    <property type="entry name" value="PROTEIN_KINASE_ATP"/>
    <property type="match status" value="1"/>
</dbReference>
<name>A0A5C1A4I5_9BACT</name>
<dbReference type="Pfam" id="PF00069">
    <property type="entry name" value="Pkinase"/>
    <property type="match status" value="1"/>
</dbReference>
<dbReference type="Pfam" id="PF00072">
    <property type="entry name" value="Response_reg"/>
    <property type="match status" value="1"/>
</dbReference>
<feature type="binding site" evidence="4">
    <location>
        <position position="116"/>
    </location>
    <ligand>
        <name>ATP</name>
        <dbReference type="ChEBI" id="CHEBI:30616"/>
    </ligand>
</feature>
<dbReference type="Gene3D" id="3.40.50.2300">
    <property type="match status" value="1"/>
</dbReference>
<dbReference type="Pfam" id="PF13487">
    <property type="entry name" value="HD_5"/>
    <property type="match status" value="1"/>
</dbReference>
<evidence type="ECO:0000259" key="7">
    <source>
        <dbReference type="PROSITE" id="PS51832"/>
    </source>
</evidence>
<gene>
    <name evidence="8" type="ORF">PX52LOC_00151</name>
</gene>
<evidence type="ECO:0000259" key="5">
    <source>
        <dbReference type="PROSITE" id="PS50011"/>
    </source>
</evidence>
<dbReference type="SMART" id="SM00220">
    <property type="entry name" value="S_TKc"/>
    <property type="match status" value="1"/>
</dbReference>
<dbReference type="GO" id="GO:0000160">
    <property type="term" value="P:phosphorelay signal transduction system"/>
    <property type="evidence" value="ECO:0007669"/>
    <property type="project" value="InterPro"/>
</dbReference>
<dbReference type="PANTHER" id="PTHR45228:SF5">
    <property type="entry name" value="CYCLIC DI-GMP PHOSPHODIESTERASE VC_1348-RELATED"/>
    <property type="match status" value="1"/>
</dbReference>
<dbReference type="Gene3D" id="3.30.200.20">
    <property type="entry name" value="Phosphorylase Kinase, domain 1"/>
    <property type="match status" value="1"/>
</dbReference>
<dbReference type="SUPFAM" id="SSF56112">
    <property type="entry name" value="Protein kinase-like (PK-like)"/>
    <property type="match status" value="1"/>
</dbReference>
<dbReference type="PANTHER" id="PTHR45228">
    <property type="entry name" value="CYCLIC DI-GMP PHOSPHODIESTERASE TM_0186-RELATED"/>
    <property type="match status" value="1"/>
</dbReference>
<evidence type="ECO:0000256" key="3">
    <source>
        <dbReference type="PROSITE-ProRule" id="PRU00169"/>
    </source>
</evidence>
<dbReference type="GO" id="GO:0005524">
    <property type="term" value="F:ATP binding"/>
    <property type="evidence" value="ECO:0007669"/>
    <property type="project" value="UniProtKB-UniRule"/>
</dbReference>
<dbReference type="InterPro" id="IPR001789">
    <property type="entry name" value="Sig_transdc_resp-reg_receiver"/>
</dbReference>
<dbReference type="RefSeq" id="WP_149108276.1">
    <property type="nucleotide sequence ID" value="NZ_CP042425.1"/>
</dbReference>
<dbReference type="InterPro" id="IPR011006">
    <property type="entry name" value="CheY-like_superfamily"/>
</dbReference>
<evidence type="ECO:0000313" key="8">
    <source>
        <dbReference type="EMBL" id="QEL13297.1"/>
    </source>
</evidence>
<reference evidence="9" key="1">
    <citation type="submission" date="2019-08" db="EMBL/GenBank/DDBJ databases">
        <title>Limnoglobus roseus gen. nov., sp. nov., a novel freshwater planctomycete with a giant genome from the family Gemmataceae.</title>
        <authorList>
            <person name="Kulichevskaya I.S."/>
            <person name="Naumoff D.G."/>
            <person name="Miroshnikov K."/>
            <person name="Ivanova A."/>
            <person name="Philippov D.A."/>
            <person name="Hakobyan A."/>
            <person name="Rijpstra I.C."/>
            <person name="Sinninghe Damste J.S."/>
            <person name="Liesack W."/>
            <person name="Dedysh S.N."/>
        </authorList>
    </citation>
    <scope>NUCLEOTIDE SEQUENCE [LARGE SCALE GENOMIC DNA]</scope>
    <source>
        <strain evidence="9">PX52</strain>
    </source>
</reference>
<keyword evidence="3" id="KW-0597">Phosphoprotein</keyword>
<keyword evidence="8" id="KW-0418">Kinase</keyword>
<accession>A0A5C1A4I5</accession>
<keyword evidence="1 4" id="KW-0547">Nucleotide-binding</keyword>
<evidence type="ECO:0000256" key="1">
    <source>
        <dbReference type="ARBA" id="ARBA00022741"/>
    </source>
</evidence>
<feature type="domain" description="Protein kinase" evidence="5">
    <location>
        <begin position="87"/>
        <end position="351"/>
    </location>
</feature>
<dbReference type="PROSITE" id="PS51832">
    <property type="entry name" value="HD_GYP"/>
    <property type="match status" value="1"/>
</dbReference>
<dbReference type="SMART" id="SM00448">
    <property type="entry name" value="REC"/>
    <property type="match status" value="1"/>
</dbReference>
<dbReference type="InterPro" id="IPR011009">
    <property type="entry name" value="Kinase-like_dom_sf"/>
</dbReference>
<keyword evidence="8" id="KW-0808">Transferase</keyword>
<dbReference type="GO" id="GO:0004672">
    <property type="term" value="F:protein kinase activity"/>
    <property type="evidence" value="ECO:0007669"/>
    <property type="project" value="InterPro"/>
</dbReference>
<proteinExistence type="predicted"/>
<dbReference type="PROSITE" id="PS50110">
    <property type="entry name" value="RESPONSE_REGULATORY"/>
    <property type="match status" value="1"/>
</dbReference>